<dbReference type="InterPro" id="IPR017930">
    <property type="entry name" value="Myb_dom"/>
</dbReference>
<feature type="domain" description="SANT" evidence="13">
    <location>
        <begin position="124"/>
        <end position="176"/>
    </location>
</feature>
<feature type="compositionally biased region" description="Gly residues" evidence="9">
    <location>
        <begin position="34"/>
        <end position="43"/>
    </location>
</feature>
<evidence type="ECO:0000256" key="7">
    <source>
        <dbReference type="PIRNR" id="PIRNR025024"/>
    </source>
</evidence>
<evidence type="ECO:0000256" key="5">
    <source>
        <dbReference type="ARBA" id="ARBA00023163"/>
    </source>
</evidence>
<dbReference type="PANTHER" id="PTHR12374">
    <property type="entry name" value="TRANSCRIPTIONAL ADAPTOR 2 ADA2 -RELATED"/>
    <property type="match status" value="1"/>
</dbReference>
<feature type="region of interest" description="Disordered" evidence="9">
    <location>
        <begin position="344"/>
        <end position="363"/>
    </location>
</feature>
<evidence type="ECO:0000313" key="15">
    <source>
        <dbReference type="EMBL" id="KAJ8902459.1"/>
    </source>
</evidence>
<dbReference type="Gene3D" id="1.10.10.10">
    <property type="entry name" value="Winged helix-like DNA-binding domain superfamily/Winged helix DNA-binding domain"/>
    <property type="match status" value="1"/>
</dbReference>
<keyword evidence="6 7" id="KW-0539">Nucleus</keyword>
<evidence type="ECO:0000259" key="11">
    <source>
        <dbReference type="PROSITE" id="PS50135"/>
    </source>
</evidence>
<keyword evidence="3" id="KW-0862">Zinc</keyword>
<dbReference type="PIRSF" id="PIRSF025024">
    <property type="entry name" value="Transcriptional_adaptor_2"/>
    <property type="match status" value="1"/>
</dbReference>
<keyword evidence="5 7" id="KW-0804">Transcription</keyword>
<evidence type="ECO:0000259" key="10">
    <source>
        <dbReference type="PROSITE" id="PS50090"/>
    </source>
</evidence>
<dbReference type="Proteomes" id="UP001157974">
    <property type="component" value="Unassembled WGS sequence"/>
</dbReference>
<dbReference type="InterPro" id="IPR009057">
    <property type="entry name" value="Homeodomain-like_sf"/>
</dbReference>
<dbReference type="GO" id="GO:0008270">
    <property type="term" value="F:zinc ion binding"/>
    <property type="evidence" value="ECO:0007669"/>
    <property type="project" value="UniProtKB-KW"/>
</dbReference>
<dbReference type="InterPro" id="IPR055141">
    <property type="entry name" value="TADA2A_B-like_dom"/>
</dbReference>
<dbReference type="Pfam" id="PF00249">
    <property type="entry name" value="Myb_DNA-binding"/>
    <property type="match status" value="1"/>
</dbReference>
<dbReference type="PROSITE" id="PS50934">
    <property type="entry name" value="SWIRM"/>
    <property type="match status" value="1"/>
</dbReference>
<feature type="domain" description="Myb-like" evidence="10">
    <location>
        <begin position="128"/>
        <end position="172"/>
    </location>
</feature>
<dbReference type="PROSITE" id="PS51294">
    <property type="entry name" value="HTH_MYB"/>
    <property type="match status" value="1"/>
</dbReference>
<feature type="region of interest" description="Disordered" evidence="9">
    <location>
        <begin position="485"/>
        <end position="508"/>
    </location>
</feature>
<keyword evidence="4 7" id="KW-0805">Transcription regulation</keyword>
<feature type="region of interest" description="Disordered" evidence="9">
    <location>
        <begin position="375"/>
        <end position="404"/>
    </location>
</feature>
<comment type="subcellular location">
    <subcellularLocation>
        <location evidence="7">Nucleus</location>
    </subcellularLocation>
</comment>
<dbReference type="EMBL" id="JAMWBK010000009">
    <property type="protein sequence ID" value="KAJ8902459.1"/>
    <property type="molecule type" value="Genomic_DNA"/>
</dbReference>
<dbReference type="Pfam" id="PF25299">
    <property type="entry name" value="ZZ_ADA2"/>
    <property type="match status" value="1"/>
</dbReference>
<keyword evidence="2 8" id="KW-0863">Zinc-finger</keyword>
<dbReference type="AlphaFoldDB" id="A0AAV8UJ27"/>
<evidence type="ECO:0000259" key="13">
    <source>
        <dbReference type="PROSITE" id="PS51293"/>
    </source>
</evidence>
<dbReference type="PROSITE" id="PS51293">
    <property type="entry name" value="SANT"/>
    <property type="match status" value="1"/>
</dbReference>
<dbReference type="InterPro" id="IPR043145">
    <property type="entry name" value="Znf_ZZ_sf"/>
</dbReference>
<dbReference type="CDD" id="cd02335">
    <property type="entry name" value="ZZ_ADA2"/>
    <property type="match status" value="1"/>
</dbReference>
<dbReference type="InterPro" id="IPR017884">
    <property type="entry name" value="SANT_dom"/>
</dbReference>
<evidence type="ECO:0000313" key="16">
    <source>
        <dbReference type="Proteomes" id="UP001157974"/>
    </source>
</evidence>
<dbReference type="GO" id="GO:0003682">
    <property type="term" value="F:chromatin binding"/>
    <property type="evidence" value="ECO:0007669"/>
    <property type="project" value="TreeGrafter"/>
</dbReference>
<evidence type="ECO:0000256" key="6">
    <source>
        <dbReference type="ARBA" id="ARBA00023242"/>
    </source>
</evidence>
<dbReference type="InterPro" id="IPR000433">
    <property type="entry name" value="Znf_ZZ"/>
</dbReference>
<dbReference type="PROSITE" id="PS50090">
    <property type="entry name" value="MYB_LIKE"/>
    <property type="match status" value="1"/>
</dbReference>
<reference evidence="15 16" key="1">
    <citation type="journal article" date="2023" name="Nat. Commun.">
        <title>Origin of minicircular mitochondrial genomes in red algae.</title>
        <authorList>
            <person name="Lee Y."/>
            <person name="Cho C.H."/>
            <person name="Lee Y.M."/>
            <person name="Park S.I."/>
            <person name="Yang J.H."/>
            <person name="West J.A."/>
            <person name="Bhattacharya D."/>
            <person name="Yoon H.S."/>
        </authorList>
    </citation>
    <scope>NUCLEOTIDE SEQUENCE [LARGE SCALE GENOMIC DNA]</scope>
    <source>
        <strain evidence="15 16">CCMP1338</strain>
        <tissue evidence="15">Whole cell</tissue>
    </source>
</reference>
<protein>
    <recommendedName>
        <fullName evidence="7">Transcriptional adapter</fullName>
    </recommendedName>
</protein>
<dbReference type="Pfam" id="PF22941">
    <property type="entry name" value="TADA2A-like_3rd"/>
    <property type="match status" value="1"/>
</dbReference>
<dbReference type="SMART" id="SM00717">
    <property type="entry name" value="SANT"/>
    <property type="match status" value="1"/>
</dbReference>
<sequence length="508" mass="57394">MGGMEEGLKETSGPGGAGDKMETDTKKQSTGNSHSGGGGGGGNQKHRPKRARGGKNSKQGNNDSDSSRFHCNYCGRDLSNAIRARCADCTDFDLCLDCFSVGATLWPHTPTHSYRLVEVVTRPIYSASWTADEEERLLEGLEMYGVGNWEDISRVIQTRNKGETENHFEAVFLNHDLAPIPDMRRDTLLPKDDPEWVKEEQEMDPKLLKVMHLHQNEAIAGWMPKREDFVYEWDNEAEDVIAEMEITDEDCDKDKEVKQRVLEIYNSKLDERKKRKEFVVNRNLLDLKAQEQTDKKRPRDEKELRDKMRPFSRFHTPQDHEEMMKGVLEERTTRQEIETLREGRMMGARSSAECSRVGSGRARGRASLMEELSNPIPKKRKGPTKQADGTVVMSNANGDGKPKNKYSNLEGAELLSANEIELCRGLKISFHQYMIAKDAMILESHRNKFLRRKDAKALIKMDPNKVAKIYEFLVACRLVQGGQTTTPTQNASANTGGAQAKTLNGVTR</sequence>
<evidence type="ECO:0000259" key="14">
    <source>
        <dbReference type="PROSITE" id="PS51294"/>
    </source>
</evidence>
<organism evidence="15 16">
    <name type="scientific">Rhodosorus marinus</name>
    <dbReference type="NCBI Taxonomy" id="101924"/>
    <lineage>
        <taxon>Eukaryota</taxon>
        <taxon>Rhodophyta</taxon>
        <taxon>Stylonematophyceae</taxon>
        <taxon>Stylonematales</taxon>
        <taxon>Stylonemataceae</taxon>
        <taxon>Rhodosorus</taxon>
    </lineage>
</organism>
<dbReference type="GO" id="GO:0006357">
    <property type="term" value="P:regulation of transcription by RNA polymerase II"/>
    <property type="evidence" value="ECO:0007669"/>
    <property type="project" value="InterPro"/>
</dbReference>
<dbReference type="GO" id="GO:0003713">
    <property type="term" value="F:transcription coactivator activity"/>
    <property type="evidence" value="ECO:0007669"/>
    <property type="project" value="InterPro"/>
</dbReference>
<evidence type="ECO:0000256" key="2">
    <source>
        <dbReference type="ARBA" id="ARBA00022771"/>
    </source>
</evidence>
<comment type="caution">
    <text evidence="15">The sequence shown here is derived from an EMBL/GenBank/DDBJ whole genome shotgun (WGS) entry which is preliminary data.</text>
</comment>
<dbReference type="InterPro" id="IPR001005">
    <property type="entry name" value="SANT/Myb"/>
</dbReference>
<dbReference type="FunFam" id="1.10.10.10:FF:000087">
    <property type="entry name" value="Transcriptional adapter 2"/>
    <property type="match status" value="1"/>
</dbReference>
<feature type="domain" description="ZZ-type" evidence="11">
    <location>
        <begin position="66"/>
        <end position="122"/>
    </location>
</feature>
<evidence type="ECO:0000256" key="8">
    <source>
        <dbReference type="PROSITE-ProRule" id="PRU00228"/>
    </source>
</evidence>
<keyword evidence="16" id="KW-1185">Reference proteome</keyword>
<dbReference type="GO" id="GO:0005634">
    <property type="term" value="C:nucleus"/>
    <property type="evidence" value="ECO:0007669"/>
    <property type="project" value="UniProtKB-SubCell"/>
</dbReference>
<evidence type="ECO:0000256" key="3">
    <source>
        <dbReference type="ARBA" id="ARBA00022833"/>
    </source>
</evidence>
<dbReference type="PANTHER" id="PTHR12374:SF20">
    <property type="entry name" value="TRANSCRIPTIONAL ADAPTER 2-ALPHA"/>
    <property type="match status" value="1"/>
</dbReference>
<dbReference type="SUPFAM" id="SSF57850">
    <property type="entry name" value="RING/U-box"/>
    <property type="match status" value="1"/>
</dbReference>
<dbReference type="SMART" id="SM00291">
    <property type="entry name" value="ZnF_ZZ"/>
    <property type="match status" value="1"/>
</dbReference>
<feature type="compositionally biased region" description="Basic residues" evidence="9">
    <location>
        <begin position="44"/>
        <end position="55"/>
    </location>
</feature>
<accession>A0AAV8UJ27</accession>
<feature type="domain" description="HTH myb-type" evidence="14">
    <location>
        <begin position="128"/>
        <end position="160"/>
    </location>
</feature>
<dbReference type="InterPro" id="IPR041983">
    <property type="entry name" value="ADA2-like_ZZ"/>
</dbReference>
<evidence type="ECO:0000256" key="4">
    <source>
        <dbReference type="ARBA" id="ARBA00023015"/>
    </source>
</evidence>
<dbReference type="SUPFAM" id="SSF46689">
    <property type="entry name" value="Homeodomain-like"/>
    <property type="match status" value="2"/>
</dbReference>
<evidence type="ECO:0000256" key="9">
    <source>
        <dbReference type="SAM" id="MobiDB-lite"/>
    </source>
</evidence>
<name>A0AAV8UJ27_9RHOD</name>
<evidence type="ECO:0000259" key="12">
    <source>
        <dbReference type="PROSITE" id="PS50934"/>
    </source>
</evidence>
<dbReference type="InterPro" id="IPR016827">
    <property type="entry name" value="Ada2/TADA2"/>
</dbReference>
<dbReference type="InterPro" id="IPR036388">
    <property type="entry name" value="WH-like_DNA-bd_sf"/>
</dbReference>
<dbReference type="InterPro" id="IPR007526">
    <property type="entry name" value="SWIRM"/>
</dbReference>
<dbReference type="GO" id="GO:0006338">
    <property type="term" value="P:chromatin remodeling"/>
    <property type="evidence" value="ECO:0007669"/>
    <property type="project" value="TreeGrafter"/>
</dbReference>
<gene>
    <name evidence="15" type="ORF">NDN08_006864</name>
</gene>
<feature type="region of interest" description="Disordered" evidence="9">
    <location>
        <begin position="1"/>
        <end position="65"/>
    </location>
</feature>
<dbReference type="Gene3D" id="1.10.10.60">
    <property type="entry name" value="Homeodomain-like"/>
    <property type="match status" value="1"/>
</dbReference>
<proteinExistence type="predicted"/>
<feature type="domain" description="SWIRM" evidence="12">
    <location>
        <begin position="395"/>
        <end position="490"/>
    </location>
</feature>
<dbReference type="PROSITE" id="PS50135">
    <property type="entry name" value="ZF_ZZ_2"/>
    <property type="match status" value="1"/>
</dbReference>
<keyword evidence="1" id="KW-0479">Metal-binding</keyword>
<dbReference type="Gene3D" id="3.30.60.90">
    <property type="match status" value="1"/>
</dbReference>
<evidence type="ECO:0000256" key="1">
    <source>
        <dbReference type="ARBA" id="ARBA00022723"/>
    </source>
</evidence>